<dbReference type="Gene3D" id="3.40.50.150">
    <property type="entry name" value="Vaccinia Virus protein VP39"/>
    <property type="match status" value="1"/>
</dbReference>
<feature type="domain" description="Methyltransferase type 11" evidence="1">
    <location>
        <begin position="52"/>
        <end position="100"/>
    </location>
</feature>
<dbReference type="AlphaFoldDB" id="A0A1F6EEC1"/>
<evidence type="ECO:0000259" key="1">
    <source>
        <dbReference type="Pfam" id="PF08241"/>
    </source>
</evidence>
<evidence type="ECO:0000313" key="3">
    <source>
        <dbReference type="Proteomes" id="UP000179115"/>
    </source>
</evidence>
<protein>
    <recommendedName>
        <fullName evidence="1">Methyltransferase type 11 domain-containing protein</fullName>
    </recommendedName>
</protein>
<proteinExistence type="predicted"/>
<gene>
    <name evidence="2" type="ORF">A3A35_01275</name>
</gene>
<dbReference type="Pfam" id="PF08241">
    <property type="entry name" value="Methyltransf_11"/>
    <property type="match status" value="1"/>
</dbReference>
<reference evidence="2 3" key="1">
    <citation type="journal article" date="2016" name="Nat. Commun.">
        <title>Thousands of microbial genomes shed light on interconnected biogeochemical processes in an aquifer system.</title>
        <authorList>
            <person name="Anantharaman K."/>
            <person name="Brown C.T."/>
            <person name="Hug L.A."/>
            <person name="Sharon I."/>
            <person name="Castelle C.J."/>
            <person name="Probst A.J."/>
            <person name="Thomas B.C."/>
            <person name="Singh A."/>
            <person name="Wilkins M.J."/>
            <person name="Karaoz U."/>
            <person name="Brodie E.L."/>
            <person name="Williams K.H."/>
            <person name="Hubbard S.S."/>
            <person name="Banfield J.F."/>
        </authorList>
    </citation>
    <scope>NUCLEOTIDE SEQUENCE [LARGE SCALE GENOMIC DNA]</scope>
</reference>
<dbReference type="EMBL" id="MFLV01000004">
    <property type="protein sequence ID" value="OGG72005.1"/>
    <property type="molecule type" value="Genomic_DNA"/>
</dbReference>
<dbReference type="CDD" id="cd02440">
    <property type="entry name" value="AdoMet_MTases"/>
    <property type="match status" value="1"/>
</dbReference>
<name>A0A1F6EEC1_9BACT</name>
<sequence>MKRELTKWKSECNAFLDKNIQGTDVLDIGCGEYPHPRATKTLDFLQEFHPDVVADVNEKIPLPDNSFDCIIMNNTLEHLYNPQKAIDECRRILRQGGLLLAAVPFLIKTHQEPHDYHRYTEYMLRILFKDFAYEITPSASTLRDIYIGVQGDLFGLIRKKDFTGFLASKLIQILTPLIPNISHESYPKGYLICAKKTESS</sequence>
<dbReference type="InterPro" id="IPR013216">
    <property type="entry name" value="Methyltransf_11"/>
</dbReference>
<dbReference type="GO" id="GO:0008757">
    <property type="term" value="F:S-adenosylmethionine-dependent methyltransferase activity"/>
    <property type="evidence" value="ECO:0007669"/>
    <property type="project" value="InterPro"/>
</dbReference>
<dbReference type="InterPro" id="IPR029063">
    <property type="entry name" value="SAM-dependent_MTases_sf"/>
</dbReference>
<organism evidence="2 3">
    <name type="scientific">Candidatus Kaiserbacteria bacterium RIFCSPLOWO2_01_FULL_51_21</name>
    <dbReference type="NCBI Taxonomy" id="1798508"/>
    <lineage>
        <taxon>Bacteria</taxon>
        <taxon>Candidatus Kaiseribacteriota</taxon>
    </lineage>
</organism>
<evidence type="ECO:0000313" key="2">
    <source>
        <dbReference type="EMBL" id="OGG72005.1"/>
    </source>
</evidence>
<comment type="caution">
    <text evidence="2">The sequence shown here is derived from an EMBL/GenBank/DDBJ whole genome shotgun (WGS) entry which is preliminary data.</text>
</comment>
<dbReference type="Proteomes" id="UP000179115">
    <property type="component" value="Unassembled WGS sequence"/>
</dbReference>
<dbReference type="STRING" id="1798508.A3A35_01275"/>
<dbReference type="SUPFAM" id="SSF53335">
    <property type="entry name" value="S-adenosyl-L-methionine-dependent methyltransferases"/>
    <property type="match status" value="1"/>
</dbReference>
<accession>A0A1F6EEC1</accession>